<dbReference type="GO" id="GO:0006355">
    <property type="term" value="P:regulation of DNA-templated transcription"/>
    <property type="evidence" value="ECO:0007669"/>
    <property type="project" value="InterPro"/>
</dbReference>
<dbReference type="SMART" id="SM01043">
    <property type="entry name" value="BTAD"/>
    <property type="match status" value="1"/>
</dbReference>
<evidence type="ECO:0000256" key="4">
    <source>
        <dbReference type="ARBA" id="ARBA00023163"/>
    </source>
</evidence>
<evidence type="ECO:0000256" key="5">
    <source>
        <dbReference type="PROSITE-ProRule" id="PRU01091"/>
    </source>
</evidence>
<dbReference type="InterPro" id="IPR005158">
    <property type="entry name" value="BTAD"/>
</dbReference>
<feature type="domain" description="OmpR/PhoB-type" evidence="6">
    <location>
        <begin position="1"/>
        <end position="93"/>
    </location>
</feature>
<dbReference type="InterPro" id="IPR011990">
    <property type="entry name" value="TPR-like_helical_dom_sf"/>
</dbReference>
<evidence type="ECO:0000259" key="6">
    <source>
        <dbReference type="PROSITE" id="PS51755"/>
    </source>
</evidence>
<dbReference type="SUPFAM" id="SSF46894">
    <property type="entry name" value="C-terminal effector domain of the bipartite response regulators"/>
    <property type="match status" value="1"/>
</dbReference>
<evidence type="ECO:0000256" key="3">
    <source>
        <dbReference type="ARBA" id="ARBA00023125"/>
    </source>
</evidence>
<organism evidence="7 8">
    <name type="scientific">Asanoa ferruginea</name>
    <dbReference type="NCBI Taxonomy" id="53367"/>
    <lineage>
        <taxon>Bacteria</taxon>
        <taxon>Bacillati</taxon>
        <taxon>Actinomycetota</taxon>
        <taxon>Actinomycetes</taxon>
        <taxon>Micromonosporales</taxon>
        <taxon>Micromonosporaceae</taxon>
        <taxon>Asanoa</taxon>
    </lineage>
</organism>
<dbReference type="EMBL" id="QUMQ01000001">
    <property type="protein sequence ID" value="REG01088.1"/>
    <property type="molecule type" value="Genomic_DNA"/>
</dbReference>
<name>A0A3D9ZV72_9ACTN</name>
<dbReference type="InterPro" id="IPR016032">
    <property type="entry name" value="Sig_transdc_resp-reg_C-effctor"/>
</dbReference>
<evidence type="ECO:0000256" key="2">
    <source>
        <dbReference type="ARBA" id="ARBA00023015"/>
    </source>
</evidence>
<keyword evidence="2" id="KW-0805">Transcription regulation</keyword>
<dbReference type="Pfam" id="PF00486">
    <property type="entry name" value="Trans_reg_C"/>
    <property type="match status" value="1"/>
</dbReference>
<dbReference type="SUPFAM" id="SSF52540">
    <property type="entry name" value="P-loop containing nucleoside triphosphate hydrolases"/>
    <property type="match status" value="1"/>
</dbReference>
<dbReference type="SMART" id="SM00862">
    <property type="entry name" value="Trans_reg_C"/>
    <property type="match status" value="1"/>
</dbReference>
<dbReference type="GO" id="GO:0000160">
    <property type="term" value="P:phosphorelay signal transduction system"/>
    <property type="evidence" value="ECO:0007669"/>
    <property type="project" value="InterPro"/>
</dbReference>
<comment type="caution">
    <text evidence="7">The sequence shown here is derived from an EMBL/GenBank/DDBJ whole genome shotgun (WGS) entry which is preliminary data.</text>
</comment>
<evidence type="ECO:0000256" key="1">
    <source>
        <dbReference type="ARBA" id="ARBA00005820"/>
    </source>
</evidence>
<feature type="DNA-binding region" description="OmpR/PhoB-type" evidence="5">
    <location>
        <begin position="1"/>
        <end position="93"/>
    </location>
</feature>
<dbReference type="PROSITE" id="PS51755">
    <property type="entry name" value="OMPR_PHOB"/>
    <property type="match status" value="1"/>
</dbReference>
<dbReference type="InterPro" id="IPR036388">
    <property type="entry name" value="WH-like_DNA-bd_sf"/>
</dbReference>
<dbReference type="Pfam" id="PF03704">
    <property type="entry name" value="BTAD"/>
    <property type="match status" value="1"/>
</dbReference>
<dbReference type="PANTHER" id="PTHR35807:SF1">
    <property type="entry name" value="TRANSCRIPTIONAL REGULATOR REDD"/>
    <property type="match status" value="1"/>
</dbReference>
<protein>
    <submittedName>
        <fullName evidence="7">DNA-binding SARP family transcriptional activator</fullName>
    </submittedName>
</protein>
<dbReference type="Gene3D" id="1.25.40.10">
    <property type="entry name" value="Tetratricopeptide repeat domain"/>
    <property type="match status" value="2"/>
</dbReference>
<keyword evidence="3 5" id="KW-0238">DNA-binding</keyword>
<dbReference type="Gene3D" id="1.10.10.10">
    <property type="entry name" value="Winged helix-like DNA-binding domain superfamily/Winged helix DNA-binding domain"/>
    <property type="match status" value="1"/>
</dbReference>
<dbReference type="InterPro" id="IPR001867">
    <property type="entry name" value="OmpR/PhoB-type_DNA-bd"/>
</dbReference>
<dbReference type="InterPro" id="IPR041664">
    <property type="entry name" value="AAA_16"/>
</dbReference>
<dbReference type="GO" id="GO:0003677">
    <property type="term" value="F:DNA binding"/>
    <property type="evidence" value="ECO:0007669"/>
    <property type="project" value="UniProtKB-UniRule"/>
</dbReference>
<dbReference type="InterPro" id="IPR027417">
    <property type="entry name" value="P-loop_NTPase"/>
</dbReference>
<dbReference type="SUPFAM" id="SSF48452">
    <property type="entry name" value="TPR-like"/>
    <property type="match status" value="1"/>
</dbReference>
<accession>A0A3D9ZV72</accession>
<keyword evidence="4" id="KW-0804">Transcription</keyword>
<reference evidence="7 8" key="1">
    <citation type="submission" date="2018-08" db="EMBL/GenBank/DDBJ databases">
        <title>Sequencing the genomes of 1000 actinobacteria strains.</title>
        <authorList>
            <person name="Klenk H.-P."/>
        </authorList>
    </citation>
    <scope>NUCLEOTIDE SEQUENCE [LARGE SCALE GENOMIC DNA]</scope>
    <source>
        <strain evidence="7 8">DSM 44099</strain>
    </source>
</reference>
<dbReference type="Proteomes" id="UP000256913">
    <property type="component" value="Unassembled WGS sequence"/>
</dbReference>
<keyword evidence="8" id="KW-1185">Reference proteome</keyword>
<dbReference type="PANTHER" id="PTHR35807">
    <property type="entry name" value="TRANSCRIPTIONAL REGULATOR REDD-RELATED"/>
    <property type="match status" value="1"/>
</dbReference>
<comment type="similarity">
    <text evidence="1">Belongs to the AfsR/DnrI/RedD regulatory family.</text>
</comment>
<gene>
    <name evidence="7" type="ORF">DFJ67_7163</name>
</gene>
<dbReference type="InterPro" id="IPR051677">
    <property type="entry name" value="AfsR-DnrI-RedD_regulator"/>
</dbReference>
<proteinExistence type="inferred from homology"/>
<dbReference type="AlphaFoldDB" id="A0A3D9ZV72"/>
<evidence type="ECO:0000313" key="7">
    <source>
        <dbReference type="EMBL" id="REG01088.1"/>
    </source>
</evidence>
<dbReference type="Pfam" id="PF13191">
    <property type="entry name" value="AAA_16"/>
    <property type="match status" value="1"/>
</dbReference>
<sequence>MLGPVRAMRGGTPIELGAPRQRAVLARLVAGGGHAVSVDRLIEDLWSGDPPPRAQAALQVYVSNLRRALEPDRPPRRPAGILVTAAPGYALRLSTPDVDAWRFEAALRAATRVTETQPRAALAGLDDVLAGWGGATPYAEFVGEPWADRESERLGRLRLTAVEQRAKLLLDLDRADEVILDLDPHVRDHPLREQAAMLLAVALYRLGRQADALDVLRSVRAALIEQLGIEPGSELRSLETDLLRQNPRLERPASAVAQPSAVVGPGELPAGVPDRPPVAQPLLGRSAELSQLRAAADRATAAGLGICWIGAEAGGGKSTLARHLAGSLAGDGWTTVIGTCPQVDGAPPAWAWHEVVTAARGRLPLDEQETRGLELLIGTGTATSPGTRGPYDEFHLRQALAAYLSRLAGHGPLLVVIEDVHRADGETLRVLRHLATALAEAPVLVVATFRPDEVTDDVVVARAALTGVPAVELNLGGLDDAAVTDLLRRHGVDTTDSELPRTVRERSAGNPLFTIELAKLIAAEGPGSALDGIPAALGHVLTRRLARLPATTQMVLRHAAVLGSDAEVDILIAVDGGPEEAVLDGLEAGVTAGLLVEPEPGLIRFAHALMRDALYLSVPLLRRTRMHSRVLTVLREQRVNDVAALGRHALAALTPATAQDAIGHLAAAARRAGDLGAPREAAAYWTGALRAADLAPAVPAPARLELLCDLATASALAGDVLSARAARAEAVRLATGIGDPHAVHSALLCFDAPVTWTIRPDRAVDEPLVRLLEHTLSLVGDDSPALRSRLLSTLAFEIEGADLRRADEVTRESLALARRQDDAAVLCRALNARYFVTVAPAHRAELPVVGRELLAVAEAAGLTAYTCEAHHILYQAALADADFDRARHHVDRAIEEATTGQLGLILAVMGWFTGLRALFAGDLDAASHRYAEISERMSRVGGPNAAAMGLLGRFTVLSAVGRGHELVEELRQLHVRVPDDTHDLLAHALLSAGDREAARAVWRPQTPIRPDYFWLYWMTLRGQVAARLGDRPAAQRCYRELLPWAGRFAGLECGSISLGPVDQTLAELAAALGDPTVAAHRDAGLRLARRVGAVPWSDESAYVPAVR</sequence>
<evidence type="ECO:0000313" key="8">
    <source>
        <dbReference type="Proteomes" id="UP000256913"/>
    </source>
</evidence>
<dbReference type="CDD" id="cd15831">
    <property type="entry name" value="BTAD"/>
    <property type="match status" value="1"/>
</dbReference>